<keyword evidence="1" id="KW-0732">Signal</keyword>
<name>A0A3N4IED3_ASCIM</name>
<sequence length="256" mass="28768">MLLHLAQRSTLLASLTLFSVFSFLASPSYAQSKRWSLGDVEVEPPSNTTEEKEVKFSNAEVKKFEQSFLIAMNETVHALEVKQSNNKTKTDSDKHDITYAFNLHSNNMHRHMRLFCDTFDTKPIAEEIKKLRDLCEPKQAGAPIPDNCLVLREHQEKKSNGTSSKGMDTISTPDAAKQTTKYKVDEVGLFFAKHELLEQACKLIYNALNGTLEKEVFRVGANGTRIAPPSHGYAVKELPSRWFAAVMVLFAGVLFL</sequence>
<reference evidence="2 3" key="1">
    <citation type="journal article" date="2018" name="Nat. Ecol. Evol.">
        <title>Pezizomycetes genomes reveal the molecular basis of ectomycorrhizal truffle lifestyle.</title>
        <authorList>
            <person name="Murat C."/>
            <person name="Payen T."/>
            <person name="Noel B."/>
            <person name="Kuo A."/>
            <person name="Morin E."/>
            <person name="Chen J."/>
            <person name="Kohler A."/>
            <person name="Krizsan K."/>
            <person name="Balestrini R."/>
            <person name="Da Silva C."/>
            <person name="Montanini B."/>
            <person name="Hainaut M."/>
            <person name="Levati E."/>
            <person name="Barry K.W."/>
            <person name="Belfiori B."/>
            <person name="Cichocki N."/>
            <person name="Clum A."/>
            <person name="Dockter R.B."/>
            <person name="Fauchery L."/>
            <person name="Guy J."/>
            <person name="Iotti M."/>
            <person name="Le Tacon F."/>
            <person name="Lindquist E.A."/>
            <person name="Lipzen A."/>
            <person name="Malagnac F."/>
            <person name="Mello A."/>
            <person name="Molinier V."/>
            <person name="Miyauchi S."/>
            <person name="Poulain J."/>
            <person name="Riccioni C."/>
            <person name="Rubini A."/>
            <person name="Sitrit Y."/>
            <person name="Splivallo R."/>
            <person name="Traeger S."/>
            <person name="Wang M."/>
            <person name="Zifcakova L."/>
            <person name="Wipf D."/>
            <person name="Zambonelli A."/>
            <person name="Paolocci F."/>
            <person name="Nowrousian M."/>
            <person name="Ottonello S."/>
            <person name="Baldrian P."/>
            <person name="Spatafora J.W."/>
            <person name="Henrissat B."/>
            <person name="Nagy L.G."/>
            <person name="Aury J.M."/>
            <person name="Wincker P."/>
            <person name="Grigoriev I.V."/>
            <person name="Bonfante P."/>
            <person name="Martin F.M."/>
        </authorList>
    </citation>
    <scope>NUCLEOTIDE SEQUENCE [LARGE SCALE GENOMIC DNA]</scope>
    <source>
        <strain evidence="2 3">RN42</strain>
    </source>
</reference>
<dbReference type="EMBL" id="ML119661">
    <property type="protein sequence ID" value="RPA83936.1"/>
    <property type="molecule type" value="Genomic_DNA"/>
</dbReference>
<protein>
    <submittedName>
        <fullName evidence="2">Uncharacterized protein</fullName>
    </submittedName>
</protein>
<keyword evidence="3" id="KW-1185">Reference proteome</keyword>
<feature type="signal peptide" evidence="1">
    <location>
        <begin position="1"/>
        <end position="30"/>
    </location>
</feature>
<gene>
    <name evidence="2" type="ORF">BJ508DRAFT_341007</name>
</gene>
<accession>A0A3N4IED3</accession>
<evidence type="ECO:0000313" key="2">
    <source>
        <dbReference type="EMBL" id="RPA83936.1"/>
    </source>
</evidence>
<dbReference type="Proteomes" id="UP000275078">
    <property type="component" value="Unassembled WGS sequence"/>
</dbReference>
<feature type="chain" id="PRO_5017997370" evidence="1">
    <location>
        <begin position="31"/>
        <end position="256"/>
    </location>
</feature>
<dbReference type="AlphaFoldDB" id="A0A3N4IED3"/>
<evidence type="ECO:0000313" key="3">
    <source>
        <dbReference type="Proteomes" id="UP000275078"/>
    </source>
</evidence>
<evidence type="ECO:0000256" key="1">
    <source>
        <dbReference type="SAM" id="SignalP"/>
    </source>
</evidence>
<organism evidence="2 3">
    <name type="scientific">Ascobolus immersus RN42</name>
    <dbReference type="NCBI Taxonomy" id="1160509"/>
    <lineage>
        <taxon>Eukaryota</taxon>
        <taxon>Fungi</taxon>
        <taxon>Dikarya</taxon>
        <taxon>Ascomycota</taxon>
        <taxon>Pezizomycotina</taxon>
        <taxon>Pezizomycetes</taxon>
        <taxon>Pezizales</taxon>
        <taxon>Ascobolaceae</taxon>
        <taxon>Ascobolus</taxon>
    </lineage>
</organism>
<proteinExistence type="predicted"/>